<evidence type="ECO:0000256" key="3">
    <source>
        <dbReference type="SAM" id="SignalP"/>
    </source>
</evidence>
<evidence type="ECO:0000256" key="2">
    <source>
        <dbReference type="ARBA" id="ARBA00023110"/>
    </source>
</evidence>
<evidence type="ECO:0000313" key="6">
    <source>
        <dbReference type="Proteomes" id="UP000248925"/>
    </source>
</evidence>
<feature type="chain" id="PRO_5015899276" evidence="3">
    <location>
        <begin position="31"/>
        <end position="313"/>
    </location>
</feature>
<feature type="signal peptide" evidence="3">
    <location>
        <begin position="1"/>
        <end position="30"/>
    </location>
</feature>
<keyword evidence="2" id="KW-0697">Rotamase</keyword>
<name>A0A2W4CWC9_9HYPH</name>
<dbReference type="Gene3D" id="1.10.4030.10">
    <property type="entry name" value="Porin chaperone SurA, peptide-binding domain"/>
    <property type="match status" value="1"/>
</dbReference>
<evidence type="ECO:0000256" key="1">
    <source>
        <dbReference type="ARBA" id="ARBA00022729"/>
    </source>
</evidence>
<keyword evidence="2" id="KW-0413">Isomerase</keyword>
<dbReference type="PANTHER" id="PTHR47637:SF1">
    <property type="entry name" value="CHAPERONE SURA"/>
    <property type="match status" value="1"/>
</dbReference>
<feature type="domain" description="SurA N-terminal" evidence="4">
    <location>
        <begin position="39"/>
        <end position="134"/>
    </location>
</feature>
<dbReference type="InterPro" id="IPR050280">
    <property type="entry name" value="OMP_Chaperone_SurA"/>
</dbReference>
<reference evidence="5 6" key="1">
    <citation type="journal article" date="2018" name="Sci. Rep.">
        <title>Rhizobium tumorigenes sp. nov., a novel plant tumorigenic bacterium isolated from cane gall tumors on thornless blackberry.</title>
        <authorList>
            <person name="Kuzmanovi N."/>
            <person name="Smalla K."/>
            <person name="Gronow S."/>
            <person name="PuBawska J."/>
        </authorList>
    </citation>
    <scope>NUCLEOTIDE SEQUENCE [LARGE SCALE GENOMIC DNA]</scope>
    <source>
        <strain evidence="5 6">CCBAU 85046</strain>
    </source>
</reference>
<dbReference type="SUPFAM" id="SSF109998">
    <property type="entry name" value="Triger factor/SurA peptide-binding domain-like"/>
    <property type="match status" value="1"/>
</dbReference>
<protein>
    <submittedName>
        <fullName evidence="5">Molecular chaperone SurA</fullName>
    </submittedName>
</protein>
<accession>A0A2W4CWC9</accession>
<organism evidence="5 6">
    <name type="scientific">Rhizobium tubonense</name>
    <dbReference type="NCBI Taxonomy" id="484088"/>
    <lineage>
        <taxon>Bacteria</taxon>
        <taxon>Pseudomonadati</taxon>
        <taxon>Pseudomonadota</taxon>
        <taxon>Alphaproteobacteria</taxon>
        <taxon>Hyphomicrobiales</taxon>
        <taxon>Rhizobiaceae</taxon>
        <taxon>Rhizobium/Agrobacterium group</taxon>
        <taxon>Rhizobium</taxon>
    </lineage>
</organism>
<dbReference type="Pfam" id="PF09312">
    <property type="entry name" value="SurA_N"/>
    <property type="match status" value="1"/>
</dbReference>
<sequence length="313" mass="34259">MFSIRTPMRAVVLGAIALTMATFVGPQVGAALADTGVKVIVDGNIITSGDIAKRTNFLKLQHQKGELNKTAQEQLVNETLKRAEISRVRMSVTTQEVDAAFARFASSNKMTTAQLSQVLDKTGVGVEHFKSYIAVSMSWPRVVNARYGSNRMSNDDLVKRMTEEKTKPVTTEYFLKQIIFVIPAAKKGAITGKRKAEAEASRSKFPGCDQAKVFAATMHDVSVRDLGRVLAPNLPEAWKPLVEKANGNTTASQVTDQGVEYLAICSQRQVSDDVAAAAVFRAEDLGKKGEEQVSANDKKYLDELRSKAQIVYR</sequence>
<dbReference type="Proteomes" id="UP000248925">
    <property type="component" value="Unassembled WGS sequence"/>
</dbReference>
<evidence type="ECO:0000313" key="5">
    <source>
        <dbReference type="EMBL" id="PZM16967.1"/>
    </source>
</evidence>
<dbReference type="EMBL" id="PCDP01000001">
    <property type="protein sequence ID" value="PZM16967.1"/>
    <property type="molecule type" value="Genomic_DNA"/>
</dbReference>
<gene>
    <name evidence="5" type="ORF">CPY51_01600</name>
</gene>
<dbReference type="RefSeq" id="WP_111158297.1">
    <property type="nucleotide sequence ID" value="NZ_PCDP01000001.1"/>
</dbReference>
<proteinExistence type="predicted"/>
<evidence type="ECO:0000259" key="4">
    <source>
        <dbReference type="Pfam" id="PF09312"/>
    </source>
</evidence>
<dbReference type="AlphaFoldDB" id="A0A2W4CWC9"/>
<dbReference type="InterPro" id="IPR015391">
    <property type="entry name" value="SurA_N"/>
</dbReference>
<keyword evidence="6" id="KW-1185">Reference proteome</keyword>
<dbReference type="InterPro" id="IPR027304">
    <property type="entry name" value="Trigger_fact/SurA_dom_sf"/>
</dbReference>
<dbReference type="PANTHER" id="PTHR47637">
    <property type="entry name" value="CHAPERONE SURA"/>
    <property type="match status" value="1"/>
</dbReference>
<keyword evidence="1 3" id="KW-0732">Signal</keyword>
<comment type="caution">
    <text evidence="5">The sequence shown here is derived from an EMBL/GenBank/DDBJ whole genome shotgun (WGS) entry which is preliminary data.</text>
</comment>
<dbReference type="GO" id="GO:0003755">
    <property type="term" value="F:peptidyl-prolyl cis-trans isomerase activity"/>
    <property type="evidence" value="ECO:0007669"/>
    <property type="project" value="UniProtKB-KW"/>
</dbReference>
<dbReference type="OrthoDB" id="9791746at2"/>